<dbReference type="CDD" id="cd11528">
    <property type="entry name" value="NTP-PPase_MazG_Nterm"/>
    <property type="match status" value="1"/>
</dbReference>
<dbReference type="NCBIfam" id="TIGR00444">
    <property type="entry name" value="mazG"/>
    <property type="match status" value="1"/>
</dbReference>
<dbReference type="GO" id="GO:0046081">
    <property type="term" value="P:dUTP catabolic process"/>
    <property type="evidence" value="ECO:0007669"/>
    <property type="project" value="TreeGrafter"/>
</dbReference>
<dbReference type="PANTHER" id="PTHR30522">
    <property type="entry name" value="NUCLEOSIDE TRIPHOSPHATE PYROPHOSPHOHYDROLASE"/>
    <property type="match status" value="1"/>
</dbReference>
<dbReference type="Pfam" id="PF03819">
    <property type="entry name" value="MazG"/>
    <property type="match status" value="1"/>
</dbReference>
<dbReference type="NCBIfam" id="NF007113">
    <property type="entry name" value="PRK09562.1"/>
    <property type="match status" value="1"/>
</dbReference>
<dbReference type="InterPro" id="IPR048015">
    <property type="entry name" value="NTP-PPase_MazG-like_N"/>
</dbReference>
<dbReference type="FunFam" id="1.10.287.1080:FF:000003">
    <property type="entry name" value="Nucleoside triphosphate pyrophosphohydrolase"/>
    <property type="match status" value="1"/>
</dbReference>
<proteinExistence type="inferred from homology"/>
<dbReference type="Proteomes" id="UP000218767">
    <property type="component" value="Unassembled WGS sequence"/>
</dbReference>
<feature type="domain" description="NTP pyrophosphohydrolase MazG-like" evidence="5">
    <location>
        <begin position="27"/>
        <end position="100"/>
    </location>
</feature>
<comment type="caution">
    <text evidence="6">The sequence shown here is derived from an EMBL/GenBank/DDBJ whole genome shotgun (WGS) entry which is preliminary data.</text>
</comment>
<dbReference type="SUPFAM" id="SSF101386">
    <property type="entry name" value="all-alpha NTP pyrophosphatases"/>
    <property type="match status" value="2"/>
</dbReference>
<evidence type="ECO:0000256" key="2">
    <source>
        <dbReference type="ARBA" id="ARBA00061115"/>
    </source>
</evidence>
<evidence type="ECO:0000256" key="4">
    <source>
        <dbReference type="ARBA" id="ARBA00074799"/>
    </source>
</evidence>
<organism evidence="6 7">
    <name type="scientific">SAR86 cluster bacterium</name>
    <dbReference type="NCBI Taxonomy" id="2030880"/>
    <lineage>
        <taxon>Bacteria</taxon>
        <taxon>Pseudomonadati</taxon>
        <taxon>Pseudomonadota</taxon>
        <taxon>Gammaproteobacteria</taxon>
        <taxon>SAR86 cluster</taxon>
    </lineage>
</organism>
<dbReference type="GO" id="GO:0006950">
    <property type="term" value="P:response to stress"/>
    <property type="evidence" value="ECO:0007669"/>
    <property type="project" value="UniProtKB-ARBA"/>
</dbReference>
<accession>A0A2A4X0M8</accession>
<dbReference type="AlphaFoldDB" id="A0A2A4X0M8"/>
<dbReference type="InterPro" id="IPR048011">
    <property type="entry name" value="NTP-PPase_MazG-like_C"/>
</dbReference>
<dbReference type="GO" id="GO:0046061">
    <property type="term" value="P:dATP catabolic process"/>
    <property type="evidence" value="ECO:0007669"/>
    <property type="project" value="TreeGrafter"/>
</dbReference>
<dbReference type="GO" id="GO:0046076">
    <property type="term" value="P:dTTP catabolic process"/>
    <property type="evidence" value="ECO:0007669"/>
    <property type="project" value="TreeGrafter"/>
</dbReference>
<dbReference type="Gene3D" id="1.10.287.1080">
    <property type="entry name" value="MazG-like"/>
    <property type="match status" value="2"/>
</dbReference>
<dbReference type="Pfam" id="PF01503">
    <property type="entry name" value="PRA-PH"/>
    <property type="match status" value="1"/>
</dbReference>
<dbReference type="PANTHER" id="PTHR30522:SF0">
    <property type="entry name" value="NUCLEOSIDE TRIPHOSPHATE PYROPHOSPHOHYDROLASE"/>
    <property type="match status" value="1"/>
</dbReference>
<evidence type="ECO:0000256" key="3">
    <source>
        <dbReference type="ARBA" id="ARBA00066372"/>
    </source>
</evidence>
<comment type="catalytic activity">
    <reaction evidence="1">
        <text>ATP + H2O = AMP + diphosphate + H(+)</text>
        <dbReference type="Rhea" id="RHEA:14245"/>
        <dbReference type="ChEBI" id="CHEBI:15377"/>
        <dbReference type="ChEBI" id="CHEBI:15378"/>
        <dbReference type="ChEBI" id="CHEBI:30616"/>
        <dbReference type="ChEBI" id="CHEBI:33019"/>
        <dbReference type="ChEBI" id="CHEBI:456215"/>
        <dbReference type="EC" id="3.6.1.8"/>
    </reaction>
</comment>
<dbReference type="InterPro" id="IPR011551">
    <property type="entry name" value="NTP_PyrPHydrolase_MazG"/>
</dbReference>
<name>A0A2A4X0M8_9GAMM</name>
<dbReference type="FunFam" id="1.10.287.1080:FF:000001">
    <property type="entry name" value="Nucleoside triphosphate pyrophosphohydrolase"/>
    <property type="match status" value="1"/>
</dbReference>
<dbReference type="GO" id="GO:0047693">
    <property type="term" value="F:ATP diphosphatase activity"/>
    <property type="evidence" value="ECO:0007669"/>
    <property type="project" value="UniProtKB-EC"/>
</dbReference>
<reference evidence="7" key="1">
    <citation type="submission" date="2017-08" db="EMBL/GenBank/DDBJ databases">
        <title>A dynamic microbial community with high functional redundancy inhabits the cold, oxic subseafloor aquifer.</title>
        <authorList>
            <person name="Tully B.J."/>
            <person name="Wheat C.G."/>
            <person name="Glazer B.T."/>
            <person name="Huber J.A."/>
        </authorList>
    </citation>
    <scope>NUCLEOTIDE SEQUENCE [LARGE SCALE GENOMIC DNA]</scope>
</reference>
<gene>
    <name evidence="6" type="ORF">COB20_11615</name>
</gene>
<keyword evidence="6" id="KW-0378">Hydrolase</keyword>
<evidence type="ECO:0000259" key="5">
    <source>
        <dbReference type="Pfam" id="PF03819"/>
    </source>
</evidence>
<dbReference type="InterPro" id="IPR021130">
    <property type="entry name" value="PRib-ATP_PPHydrolase-like"/>
</dbReference>
<dbReference type="EC" id="3.6.1.8" evidence="3"/>
<sequence length="277" mass="31406">MTAIDRLIAIMTMLRDKQHGCPWDLEQTIKSLLPYTLEEVYEVADAIENNDLVELEDELGDLLFQVIFYAQIAKEQGAFDFQDIATAISDKLVRRHPHVFPDGDVKQFGISQDISAQQVVVNWEAIKELEREEKRKKGGRQAAQEVESILGDVPRALPAMERARKLQKRAAQVGFDWTEIAPVLEKLKEEVAEFEEALASGDLERMSDELGDVMFAAINLARHGNIEPEVALRSANRRFETRFNWIETALAAQGKVFRDANLVELDALWEQAKTKGL</sequence>
<dbReference type="GO" id="GO:0046052">
    <property type="term" value="P:UTP catabolic process"/>
    <property type="evidence" value="ECO:0007669"/>
    <property type="project" value="TreeGrafter"/>
</dbReference>
<evidence type="ECO:0000313" key="7">
    <source>
        <dbReference type="Proteomes" id="UP000218767"/>
    </source>
</evidence>
<dbReference type="EMBL" id="NVUL01000063">
    <property type="protein sequence ID" value="PCI76044.1"/>
    <property type="molecule type" value="Genomic_DNA"/>
</dbReference>
<protein>
    <recommendedName>
        <fullName evidence="4">Nucleoside triphosphate pyrophosphohydrolase</fullName>
        <ecNumber evidence="3">3.6.1.8</ecNumber>
    </recommendedName>
</protein>
<dbReference type="GO" id="GO:0006203">
    <property type="term" value="P:dGTP catabolic process"/>
    <property type="evidence" value="ECO:0007669"/>
    <property type="project" value="TreeGrafter"/>
</dbReference>
<dbReference type="InterPro" id="IPR004518">
    <property type="entry name" value="MazG-like_dom"/>
</dbReference>
<dbReference type="CDD" id="cd11529">
    <property type="entry name" value="NTP-PPase_MazG_Cterm"/>
    <property type="match status" value="1"/>
</dbReference>
<comment type="similarity">
    <text evidence="2">Belongs to the nucleoside triphosphate pyrophosphohydrolase family.</text>
</comment>
<evidence type="ECO:0000256" key="1">
    <source>
        <dbReference type="ARBA" id="ARBA00052141"/>
    </source>
</evidence>
<evidence type="ECO:0000313" key="6">
    <source>
        <dbReference type="EMBL" id="PCI76044.1"/>
    </source>
</evidence>
<dbReference type="GO" id="GO:0046047">
    <property type="term" value="P:TTP catabolic process"/>
    <property type="evidence" value="ECO:0007669"/>
    <property type="project" value="TreeGrafter"/>
</dbReference>